<reference evidence="1 2" key="1">
    <citation type="journal article" date="2017" name="BMC Genomics">
        <title>Genome sequencing of 39 Akkermansia muciniphila isolates reveals its population structure, genomic and functional diverisity, and global distribution in mammalian gut microbiotas.</title>
        <authorList>
            <person name="Guo X."/>
            <person name="Li S."/>
            <person name="Zhang J."/>
            <person name="Wu F."/>
            <person name="Li X."/>
            <person name="Wu D."/>
            <person name="Zhang M."/>
            <person name="Ou Z."/>
            <person name="Jie Z."/>
            <person name="Yan Q."/>
            <person name="Li P."/>
            <person name="Yi J."/>
            <person name="Peng Y."/>
        </authorList>
    </citation>
    <scope>NUCLEOTIDE SEQUENCE [LARGE SCALE GENOMIC DNA]</scope>
    <source>
        <strain evidence="1 2">GP43</strain>
    </source>
</reference>
<evidence type="ECO:0000313" key="2">
    <source>
        <dbReference type="Proteomes" id="UP000235914"/>
    </source>
</evidence>
<comment type="caution">
    <text evidence="1">The sequence shown here is derived from an EMBL/GenBank/DDBJ whole genome shotgun (WGS) entry which is preliminary data.</text>
</comment>
<dbReference type="EMBL" id="PJKN01000004">
    <property type="protein sequence ID" value="PNC56029.1"/>
    <property type="molecule type" value="Genomic_DNA"/>
</dbReference>
<accession>A0AAP8NM28</accession>
<dbReference type="AlphaFoldDB" id="A0AAP8NM28"/>
<protein>
    <submittedName>
        <fullName evidence="1">Uncharacterized protein</fullName>
    </submittedName>
</protein>
<evidence type="ECO:0000313" key="1">
    <source>
        <dbReference type="EMBL" id="PNC56029.1"/>
    </source>
</evidence>
<organism evidence="1 2">
    <name type="scientific">Akkermansia muciniphila</name>
    <dbReference type="NCBI Taxonomy" id="239935"/>
    <lineage>
        <taxon>Bacteria</taxon>
        <taxon>Pseudomonadati</taxon>
        <taxon>Verrucomicrobiota</taxon>
        <taxon>Verrucomicrobiia</taxon>
        <taxon>Verrucomicrobiales</taxon>
        <taxon>Akkermansiaceae</taxon>
        <taxon>Akkermansia</taxon>
    </lineage>
</organism>
<gene>
    <name evidence="1" type="ORF">CXU09_08100</name>
</gene>
<proteinExistence type="predicted"/>
<sequence length="159" mass="17947">MLSEAQDKKAWQTFVETYEVPVGKVQDWYNSIRDKDSADAAADAFKRDVLPILKKLTGRSADIKKQVLAIPASSEMQKLILSRILTLQSRLLIIFLPMQDSKKSSSDAYYHGSEKLFDIFLGLTSTTAMDISKFIETQNEDQESIEAAFKEPWTETSSS</sequence>
<name>A0AAP8NM28_9BACT</name>
<dbReference type="Proteomes" id="UP000235914">
    <property type="component" value="Unassembled WGS sequence"/>
</dbReference>